<gene>
    <name evidence="1" type="ordered locus">Spirs_2525</name>
</gene>
<evidence type="ECO:0000313" key="2">
    <source>
        <dbReference type="Proteomes" id="UP000002318"/>
    </source>
</evidence>
<protein>
    <submittedName>
        <fullName evidence="1">Uncharacterized protein</fullName>
    </submittedName>
</protein>
<name>E1R3K7_SEDSS</name>
<dbReference type="Proteomes" id="UP000002318">
    <property type="component" value="Chromosome"/>
</dbReference>
<reference evidence="1 2" key="1">
    <citation type="journal article" date="2010" name="Stand. Genomic Sci.">
        <title>Complete genome sequence of Spirochaeta smaragdinae type strain (SEBR 4228).</title>
        <authorList>
            <person name="Mavromatis K."/>
            <person name="Yasawong M."/>
            <person name="Chertkov O."/>
            <person name="Lapidus A."/>
            <person name="Lucas S."/>
            <person name="Nolan M."/>
            <person name="Del Rio T.G."/>
            <person name="Tice H."/>
            <person name="Cheng J.F."/>
            <person name="Pitluck S."/>
            <person name="Liolios K."/>
            <person name="Ivanova N."/>
            <person name="Tapia R."/>
            <person name="Han C."/>
            <person name="Bruce D."/>
            <person name="Goodwin L."/>
            <person name="Pati A."/>
            <person name="Chen A."/>
            <person name="Palaniappan K."/>
            <person name="Land M."/>
            <person name="Hauser L."/>
            <person name="Chang Y.J."/>
            <person name="Jeffries C.D."/>
            <person name="Detter J.C."/>
            <person name="Rohde M."/>
            <person name="Brambilla E."/>
            <person name="Spring S."/>
            <person name="Goker M."/>
            <person name="Sikorski J."/>
            <person name="Woyke T."/>
            <person name="Bristow J."/>
            <person name="Eisen J.A."/>
            <person name="Markowitz V."/>
            <person name="Hugenholtz P."/>
            <person name="Klenk H.P."/>
            <person name="Kyrpides N.C."/>
        </authorList>
    </citation>
    <scope>NUCLEOTIDE SEQUENCE [LARGE SCALE GENOMIC DNA]</scope>
    <source>
        <strain evidence="2">DSM 11293 / JCM 15392 / SEBR 4228</strain>
    </source>
</reference>
<evidence type="ECO:0000313" key="1">
    <source>
        <dbReference type="EMBL" id="ADK81638.1"/>
    </source>
</evidence>
<dbReference type="HOGENOM" id="CLU_1833963_0_0_12"/>
<keyword evidence="2" id="KW-1185">Reference proteome</keyword>
<dbReference type="AlphaFoldDB" id="E1R3K7"/>
<dbReference type="RefSeq" id="WP_013255100.1">
    <property type="nucleotide sequence ID" value="NC_014364.1"/>
</dbReference>
<dbReference type="KEGG" id="ssm:Spirs_2525"/>
<accession>E1R3K7</accession>
<sequence>MKENEVITERIQSAFRSLATAIEELGDITANTINNRRRLYDMKAASALKGVSYKTIASVRHMQPMAGFSNHTEGSKRMWTEEQIEEWLEITSETRALYLEALLTCPDVGDGVLAELMAQHSAGTLPDYLVSVIEGHICRH</sequence>
<proteinExistence type="predicted"/>
<dbReference type="EMBL" id="CP002116">
    <property type="protein sequence ID" value="ADK81638.1"/>
    <property type="molecule type" value="Genomic_DNA"/>
</dbReference>
<organism evidence="1 2">
    <name type="scientific">Sediminispirochaeta smaragdinae (strain DSM 11293 / JCM 15392 / SEBR 4228)</name>
    <name type="common">Spirochaeta smaragdinae</name>
    <dbReference type="NCBI Taxonomy" id="573413"/>
    <lineage>
        <taxon>Bacteria</taxon>
        <taxon>Pseudomonadati</taxon>
        <taxon>Spirochaetota</taxon>
        <taxon>Spirochaetia</taxon>
        <taxon>Spirochaetales</taxon>
        <taxon>Spirochaetaceae</taxon>
        <taxon>Sediminispirochaeta</taxon>
    </lineage>
</organism>